<organism evidence="2 3">
    <name type="scientific">Streptomyces lydicus</name>
    <dbReference type="NCBI Taxonomy" id="47763"/>
    <lineage>
        <taxon>Bacteria</taxon>
        <taxon>Bacillati</taxon>
        <taxon>Actinomycetota</taxon>
        <taxon>Actinomycetes</taxon>
        <taxon>Kitasatosporales</taxon>
        <taxon>Streptomycetaceae</taxon>
        <taxon>Streptomyces</taxon>
    </lineage>
</organism>
<dbReference type="AlphaFoldDB" id="A0A1D7VP83"/>
<feature type="region of interest" description="Disordered" evidence="1">
    <location>
        <begin position="1"/>
        <end position="21"/>
    </location>
</feature>
<gene>
    <name evidence="2" type="ORF">SL103_20530</name>
</gene>
<dbReference type="InterPro" id="IPR018655">
    <property type="entry name" value="DUF2086"/>
</dbReference>
<dbReference type="RefSeq" id="WP_069570433.1">
    <property type="nucleotide sequence ID" value="NZ_CP017157.1"/>
</dbReference>
<dbReference type="Proteomes" id="UP000094094">
    <property type="component" value="Chromosome"/>
</dbReference>
<sequence>MTATTNHRAGTHPPAGPARRSAPFAARVAATDWAALGEELDAVGCALTPRLLTPADCRALIARYDEAERFRSTVDMARHRFGSGQYRYFADPLPEPVRALREAFYPHLLTVARAWADKLGRPAPWPDSLAEWLRMCHAAGQTKSAQILLRYGAGDWNALHRDLFGERVFPLQVVIGLDEQGTDYEGGEFLLVEQRPRAQSRGTTTVLPQGHGLVFTTRDRPVRSARGWSAGAVRHGVSTVRDGRRHSLGLVFHDA</sequence>
<dbReference type="Gene3D" id="2.60.120.620">
    <property type="entry name" value="q2cbj1_9rhob like domain"/>
    <property type="match status" value="1"/>
</dbReference>
<proteinExistence type="predicted"/>
<keyword evidence="3" id="KW-1185">Reference proteome</keyword>
<dbReference type="KEGG" id="slc:SL103_20530"/>
<name>A0A1D7VP83_9ACTN</name>
<dbReference type="EMBL" id="CP017157">
    <property type="protein sequence ID" value="AOP48298.1"/>
    <property type="molecule type" value="Genomic_DNA"/>
</dbReference>
<evidence type="ECO:0000313" key="2">
    <source>
        <dbReference type="EMBL" id="AOP48298.1"/>
    </source>
</evidence>
<dbReference type="Pfam" id="PF09859">
    <property type="entry name" value="Oxygenase-NA"/>
    <property type="match status" value="1"/>
</dbReference>
<reference evidence="2 3" key="1">
    <citation type="submission" date="2016-09" db="EMBL/GenBank/DDBJ databases">
        <title>Complete genome sequencing of Streptomyces lydicus 103 and metabolic pathways analysis of antibiotic biosynthesis.</title>
        <authorList>
            <person name="Jia N."/>
            <person name="Ding M.-Z."/>
            <person name="Gao F."/>
            <person name="Yuan Y.-J."/>
        </authorList>
    </citation>
    <scope>NUCLEOTIDE SEQUENCE [LARGE SCALE GENOMIC DNA]</scope>
    <source>
        <strain evidence="2 3">103</strain>
    </source>
</reference>
<accession>A0A1D7VP83</accession>
<evidence type="ECO:0000313" key="3">
    <source>
        <dbReference type="Proteomes" id="UP000094094"/>
    </source>
</evidence>
<dbReference type="OrthoDB" id="9781972at2"/>
<protein>
    <submittedName>
        <fullName evidence="2">Proline hydroxylase</fullName>
    </submittedName>
</protein>
<evidence type="ECO:0000256" key="1">
    <source>
        <dbReference type="SAM" id="MobiDB-lite"/>
    </source>
</evidence>